<gene>
    <name evidence="3" type="ORF">HF909_25745</name>
</gene>
<geneLocation type="plasmid" evidence="3 4">
    <name>pUW774mp</name>
</geneLocation>
<keyword evidence="1" id="KW-0456">Lyase</keyword>
<dbReference type="Pfam" id="PF04752">
    <property type="entry name" value="ChaC"/>
    <property type="match status" value="1"/>
</dbReference>
<dbReference type="AlphaFoldDB" id="A0AA92K7P0"/>
<dbReference type="GO" id="GO:0061928">
    <property type="term" value="F:glutathione specific gamma-glutamylcyclotransferase activity"/>
    <property type="evidence" value="ECO:0007669"/>
    <property type="project" value="InterPro"/>
</dbReference>
<organism evidence="3 4">
    <name type="scientific">Ralstonia solanacearum</name>
    <name type="common">Pseudomonas solanacearum</name>
    <dbReference type="NCBI Taxonomy" id="305"/>
    <lineage>
        <taxon>Bacteria</taxon>
        <taxon>Pseudomonadati</taxon>
        <taxon>Pseudomonadota</taxon>
        <taxon>Betaproteobacteria</taxon>
        <taxon>Burkholderiales</taxon>
        <taxon>Burkholderiaceae</taxon>
        <taxon>Ralstonia</taxon>
        <taxon>Ralstonia solanacearum species complex</taxon>
    </lineage>
</organism>
<reference evidence="4" key="1">
    <citation type="submission" date="2020-04" db="EMBL/GenBank/DDBJ databases">
        <title>Ralstonia solanacearum UW576, UW763, UW773, and UW774.</title>
        <authorList>
            <person name="Steidl O."/>
            <person name="Truchon A."/>
            <person name="Allen C."/>
        </authorList>
    </citation>
    <scope>NUCLEOTIDE SEQUENCE [LARGE SCALE GENOMIC DNA]</scope>
    <source>
        <strain evidence="4">UW774</strain>
        <plasmid evidence="4">pUW774mp</plasmid>
    </source>
</reference>
<keyword evidence="3" id="KW-0614">Plasmid</keyword>
<accession>A0AA92K7P0</accession>
<feature type="region of interest" description="Disordered" evidence="2">
    <location>
        <begin position="317"/>
        <end position="346"/>
    </location>
</feature>
<evidence type="ECO:0000256" key="2">
    <source>
        <dbReference type="SAM" id="MobiDB-lite"/>
    </source>
</evidence>
<evidence type="ECO:0000313" key="4">
    <source>
        <dbReference type="Proteomes" id="UP000593970"/>
    </source>
</evidence>
<evidence type="ECO:0000313" key="3">
    <source>
        <dbReference type="EMBL" id="QOK99896.1"/>
    </source>
</evidence>
<dbReference type="Proteomes" id="UP000593970">
    <property type="component" value="Plasmid pUW774mp"/>
</dbReference>
<evidence type="ECO:0000256" key="1">
    <source>
        <dbReference type="ARBA" id="ARBA00023239"/>
    </source>
</evidence>
<dbReference type="InterPro" id="IPR006840">
    <property type="entry name" value="ChaC"/>
</dbReference>
<dbReference type="EMBL" id="CP051170">
    <property type="protein sequence ID" value="QOK99896.1"/>
    <property type="molecule type" value="Genomic_DNA"/>
</dbReference>
<feature type="region of interest" description="Disordered" evidence="2">
    <location>
        <begin position="154"/>
        <end position="185"/>
    </location>
</feature>
<name>A0AA92K7P0_RALSL</name>
<proteinExistence type="predicted"/>
<dbReference type="GO" id="GO:0006751">
    <property type="term" value="P:glutathione catabolic process"/>
    <property type="evidence" value="ECO:0007669"/>
    <property type="project" value="InterPro"/>
</dbReference>
<sequence length="346" mass="37774">MQASPLPHAAGGWNPLSHLKPEELAGIPETVIEKLGKDLHALYEDVQRNELNYVPVFGYLSLRYKNFHELGKRSQDEVREGQDWVPATLEEHALDFVMSTQYRGHHQHPGVVAGLNRSEGRAMDGVILKLPVGNAEELLARVIRRELLDENDLIHPMPVTPPAETAGRAGSAEANPARPPSPRKARSNLMYSSAVEPVTLPGGATVKALVFVTNPDSAKSLASVFKDREGVSPQRLAYLMTSASKSNLGGPSIDYWKRFVETCEAAKTAVPPIVSQAIQLASDWPDAFTGELATPGDLPRQRQEAAWFRAMDGAAAPRRVWHERKPEPSPDGASAGRTLGMHPKSD</sequence>
<protein>
    <submittedName>
        <fullName evidence="3">Gamma-glutamylcyclotransferase</fullName>
    </submittedName>
</protein>